<dbReference type="Proteomes" id="UP000182054">
    <property type="component" value="Unassembled WGS sequence"/>
</dbReference>
<protein>
    <recommendedName>
        <fullName evidence="3">Tetratricopeptide repeat-containing protein</fullName>
    </recommendedName>
</protein>
<sequence>MALVTDLEAWRRAAEVGGRGWYARAHTEAAALCVSPDPVVRSSAWCLSASLVRQGGDHARAAVLDGRAVAEVGLRVATVAAVDAVVGLAADALGPGRYRRAEVLLDRAVAILDRCGPDEEAHRAGVRCRWVRAELAMARGDGATAEFWADDAARLAADLASPRHRVKSAVVGAAAALVAGRDGVARRAERARRDADDGGFLPLAWAAAAIGDAVGDPIAAADRARFAAILRARGGPFR</sequence>
<proteinExistence type="predicted"/>
<name>A0A1I0SPZ2_9NOCA</name>
<accession>A0A1I0SPZ2</accession>
<organism evidence="1 2">
    <name type="scientific">Rhodococcoides kroppenstedtii</name>
    <dbReference type="NCBI Taxonomy" id="293050"/>
    <lineage>
        <taxon>Bacteria</taxon>
        <taxon>Bacillati</taxon>
        <taxon>Actinomycetota</taxon>
        <taxon>Actinomycetes</taxon>
        <taxon>Mycobacteriales</taxon>
        <taxon>Nocardiaceae</taxon>
        <taxon>Rhodococcoides</taxon>
    </lineage>
</organism>
<reference evidence="1 2" key="1">
    <citation type="submission" date="2016-10" db="EMBL/GenBank/DDBJ databases">
        <authorList>
            <person name="de Groot N.N."/>
        </authorList>
    </citation>
    <scope>NUCLEOTIDE SEQUENCE [LARGE SCALE GENOMIC DNA]</scope>
    <source>
        <strain evidence="1 2">DSM 44908</strain>
    </source>
</reference>
<dbReference type="AlphaFoldDB" id="A0A1I0SPZ2"/>
<evidence type="ECO:0000313" key="2">
    <source>
        <dbReference type="Proteomes" id="UP000182054"/>
    </source>
</evidence>
<gene>
    <name evidence="1" type="ORF">SAMN05444374_10290</name>
</gene>
<evidence type="ECO:0000313" key="1">
    <source>
        <dbReference type="EMBL" id="SFA41559.1"/>
    </source>
</evidence>
<dbReference type="EMBL" id="FOJN01000002">
    <property type="protein sequence ID" value="SFA41559.1"/>
    <property type="molecule type" value="Genomic_DNA"/>
</dbReference>
<evidence type="ECO:0008006" key="3">
    <source>
        <dbReference type="Google" id="ProtNLM"/>
    </source>
</evidence>